<evidence type="ECO:0000256" key="3">
    <source>
        <dbReference type="ARBA" id="ARBA00022806"/>
    </source>
</evidence>
<organism evidence="8 9">
    <name type="scientific">Porphyridium purpureum</name>
    <name type="common">Red alga</name>
    <name type="synonym">Porphyridium cruentum</name>
    <dbReference type="NCBI Taxonomy" id="35688"/>
    <lineage>
        <taxon>Eukaryota</taxon>
        <taxon>Rhodophyta</taxon>
        <taxon>Bangiophyceae</taxon>
        <taxon>Porphyridiales</taxon>
        <taxon>Porphyridiaceae</taxon>
        <taxon>Porphyridium</taxon>
    </lineage>
</organism>
<evidence type="ECO:0000256" key="5">
    <source>
        <dbReference type="SAM" id="MobiDB-lite"/>
    </source>
</evidence>
<dbReference type="Gene3D" id="3.40.50.300">
    <property type="entry name" value="P-loop containing nucleotide triphosphate hydrolases"/>
    <property type="match status" value="4"/>
</dbReference>
<evidence type="ECO:0000259" key="6">
    <source>
        <dbReference type="PROSITE" id="PS51192"/>
    </source>
</evidence>
<dbReference type="Gene3D" id="2.60.40.150">
    <property type="entry name" value="C2 domain"/>
    <property type="match status" value="1"/>
</dbReference>
<evidence type="ECO:0000256" key="2">
    <source>
        <dbReference type="ARBA" id="ARBA00022801"/>
    </source>
</evidence>
<dbReference type="FunFam" id="3.40.50.300:FF:003287">
    <property type="entry name" value="U5 small nuclear ribonucleoprotein 200 kDa helicase"/>
    <property type="match status" value="1"/>
</dbReference>
<protein>
    <submittedName>
        <fullName evidence="8">DExH-box ATP-dependent RNA helicase DExH14</fullName>
    </submittedName>
</protein>
<dbReference type="GO" id="GO:0016787">
    <property type="term" value="F:hydrolase activity"/>
    <property type="evidence" value="ECO:0007669"/>
    <property type="project" value="UniProtKB-KW"/>
</dbReference>
<feature type="region of interest" description="Disordered" evidence="5">
    <location>
        <begin position="1"/>
        <end position="21"/>
    </location>
</feature>
<keyword evidence="9" id="KW-1185">Reference proteome</keyword>
<dbReference type="InterPro" id="IPR050474">
    <property type="entry name" value="Hel308_SKI2-like"/>
</dbReference>
<dbReference type="Pfam" id="PF23445">
    <property type="entry name" value="WHD_SNRNP200"/>
    <property type="match status" value="2"/>
</dbReference>
<accession>A0A5J4YYQ3</accession>
<name>A0A5J4YYQ3_PORPP</name>
<dbReference type="CDD" id="cd18795">
    <property type="entry name" value="SF2_C_Ski2"/>
    <property type="match status" value="1"/>
</dbReference>
<evidence type="ECO:0000256" key="4">
    <source>
        <dbReference type="ARBA" id="ARBA00022840"/>
    </source>
</evidence>
<dbReference type="PROSITE" id="PS51194">
    <property type="entry name" value="HELICASE_CTER"/>
    <property type="match status" value="1"/>
</dbReference>
<dbReference type="SMART" id="SM00490">
    <property type="entry name" value="HELICc"/>
    <property type="match status" value="2"/>
</dbReference>
<feature type="compositionally biased region" description="Basic and acidic residues" evidence="5">
    <location>
        <begin position="7"/>
        <end position="21"/>
    </location>
</feature>
<dbReference type="SMART" id="SM00382">
    <property type="entry name" value="AAA"/>
    <property type="match status" value="2"/>
</dbReference>
<dbReference type="InterPro" id="IPR035892">
    <property type="entry name" value="C2_domain_sf"/>
</dbReference>
<dbReference type="PANTHER" id="PTHR47961:SF13">
    <property type="entry name" value="ACTIVATING SIGNAL COINTEGRATOR 1 COMPLEX SUBUNIT 3"/>
    <property type="match status" value="1"/>
</dbReference>
<dbReference type="Gene3D" id="1.10.3380.10">
    <property type="entry name" value="Sec63 N-terminal domain-like domain"/>
    <property type="match status" value="2"/>
</dbReference>
<dbReference type="InterPro" id="IPR027417">
    <property type="entry name" value="P-loop_NTPase"/>
</dbReference>
<proteinExistence type="predicted"/>
<dbReference type="FunFam" id="3.40.50.300:FF:000062">
    <property type="entry name" value="U5 small nuclear ribonucleoprotein helicase"/>
    <property type="match status" value="1"/>
</dbReference>
<keyword evidence="2" id="KW-0378">Hydrolase</keyword>
<dbReference type="SUPFAM" id="SSF158702">
    <property type="entry name" value="Sec63 N-terminal domain-like"/>
    <property type="match status" value="2"/>
</dbReference>
<dbReference type="SUPFAM" id="SSF52540">
    <property type="entry name" value="P-loop containing nucleoside triphosphate hydrolases"/>
    <property type="match status" value="4"/>
</dbReference>
<reference evidence="9" key="1">
    <citation type="journal article" date="2019" name="Nat. Commun.">
        <title>Expansion of phycobilisome linker gene families in mesophilic red algae.</title>
        <authorList>
            <person name="Lee J."/>
            <person name="Kim D."/>
            <person name="Bhattacharya D."/>
            <person name="Yoon H.S."/>
        </authorList>
    </citation>
    <scope>NUCLEOTIDE SEQUENCE [LARGE SCALE GENOMIC DNA]</scope>
    <source>
        <strain evidence="9">CCMP 1328</strain>
    </source>
</reference>
<dbReference type="PROSITE" id="PS51192">
    <property type="entry name" value="HELICASE_ATP_BIND_1"/>
    <property type="match status" value="2"/>
</dbReference>
<dbReference type="GO" id="GO:0003676">
    <property type="term" value="F:nucleic acid binding"/>
    <property type="evidence" value="ECO:0007669"/>
    <property type="project" value="InterPro"/>
</dbReference>
<dbReference type="GO" id="GO:0005524">
    <property type="term" value="F:ATP binding"/>
    <property type="evidence" value="ECO:0007669"/>
    <property type="project" value="UniProtKB-KW"/>
</dbReference>
<dbReference type="InterPro" id="IPR057842">
    <property type="entry name" value="WH_MER3"/>
</dbReference>
<feature type="domain" description="Helicase ATP-binding" evidence="6">
    <location>
        <begin position="336"/>
        <end position="525"/>
    </location>
</feature>
<keyword evidence="3 8" id="KW-0347">Helicase</keyword>
<dbReference type="InterPro" id="IPR003593">
    <property type="entry name" value="AAA+_ATPase"/>
</dbReference>
<evidence type="ECO:0000313" key="8">
    <source>
        <dbReference type="EMBL" id="KAA8496248.1"/>
    </source>
</evidence>
<dbReference type="InterPro" id="IPR014001">
    <property type="entry name" value="Helicase_ATP-bd"/>
</dbReference>
<comment type="caution">
    <text evidence="8">The sequence shown here is derived from an EMBL/GenBank/DDBJ whole genome shotgun (WGS) entry which is preliminary data.</text>
</comment>
<evidence type="ECO:0000259" key="7">
    <source>
        <dbReference type="PROSITE" id="PS51194"/>
    </source>
</evidence>
<dbReference type="FunFam" id="1.10.10.10:FF:000024">
    <property type="entry name" value="U5 small nuclear ribonucleoprotein helicase"/>
    <property type="match status" value="1"/>
</dbReference>
<dbReference type="Gene3D" id="1.10.10.10">
    <property type="entry name" value="Winged helix-like DNA-binding domain superfamily/Winged helix DNA-binding domain"/>
    <property type="match status" value="2"/>
</dbReference>
<dbReference type="PANTHER" id="PTHR47961">
    <property type="entry name" value="DNA POLYMERASE THETA, PUTATIVE (AFU_ORTHOLOGUE AFUA_1G05260)-RELATED"/>
    <property type="match status" value="1"/>
</dbReference>
<keyword evidence="1" id="KW-0547">Nucleotide-binding</keyword>
<dbReference type="Pfam" id="PF00270">
    <property type="entry name" value="DEAD"/>
    <property type="match status" value="2"/>
</dbReference>
<dbReference type="EMBL" id="VRMN01000003">
    <property type="protein sequence ID" value="KAA8496248.1"/>
    <property type="molecule type" value="Genomic_DNA"/>
</dbReference>
<gene>
    <name evidence="8" type="ORF">FVE85_2403</name>
</gene>
<dbReference type="InterPro" id="IPR004179">
    <property type="entry name" value="Sec63-dom"/>
</dbReference>
<dbReference type="InterPro" id="IPR001650">
    <property type="entry name" value="Helicase_C-like"/>
</dbReference>
<evidence type="ECO:0000256" key="1">
    <source>
        <dbReference type="ARBA" id="ARBA00022741"/>
    </source>
</evidence>
<dbReference type="InterPro" id="IPR014756">
    <property type="entry name" value="Ig_E-set"/>
</dbReference>
<dbReference type="InterPro" id="IPR036388">
    <property type="entry name" value="WH-like_DNA-bd_sf"/>
</dbReference>
<dbReference type="SMART" id="SM00487">
    <property type="entry name" value="DEXDc"/>
    <property type="match status" value="2"/>
</dbReference>
<dbReference type="OrthoDB" id="5575at2759"/>
<dbReference type="SMART" id="SM00973">
    <property type="entry name" value="Sec63"/>
    <property type="match status" value="1"/>
</dbReference>
<dbReference type="Pfam" id="PF02889">
    <property type="entry name" value="Sec63"/>
    <property type="match status" value="2"/>
</dbReference>
<dbReference type="GO" id="GO:0004386">
    <property type="term" value="F:helicase activity"/>
    <property type="evidence" value="ECO:0007669"/>
    <property type="project" value="UniProtKB-KW"/>
</dbReference>
<evidence type="ECO:0000313" key="9">
    <source>
        <dbReference type="Proteomes" id="UP000324585"/>
    </source>
</evidence>
<dbReference type="SUPFAM" id="SSF81296">
    <property type="entry name" value="E set domains"/>
    <property type="match status" value="1"/>
</dbReference>
<feature type="domain" description="Helicase ATP-binding" evidence="6">
    <location>
        <begin position="1226"/>
        <end position="1454"/>
    </location>
</feature>
<dbReference type="InterPro" id="IPR011545">
    <property type="entry name" value="DEAD/DEAH_box_helicase_dom"/>
</dbReference>
<sequence>MLKSRRTSSERTETQSRHASMEQRHAVIGAFLSEWLRPADVRDARAGCDGAGGADAKSSADGRPNLAVQDLERRVRARRESMYADLFDTQCARVAEEVNCGLSSEEIGTSVRRILLEYAGSAGQGDDDVAFQRLQHALFDLIPDFEFVQMLVSHHAAFLASFQYRETMQGGKKVQNLPQAGATLLADSTESTLSPSFDLERGMGSVVVSQSQGGKTRRLVDPNEVRKANTLGSSALGHPAAPLDPIRKLELEISALPADSGGVYRDKLGTVTLPAGSMREVGDGYESITVPAHSRPKLTEAYNAKRVIAADVLSALGRRVFRGVISFNPVQSRVFDCAVHSDENMLVCAPTGAGKTNVALLTILRELQKHAGGESAPNNTKLSDLDFKIVYVAPMKALAAEVSAKFAHALEGICAVRELSGDIQLTRAEIRATQIIVTTPEKWDVISRKNVGSARELTSSLRLLLIDEVHLLHEERGAVLESIVARTLRAVESEQRVIRVVALSATLPNYDDVAQFLHVNPARGLFFFDATYRPVPLEQVFIGITQRDPKLREAAYGKLTFDRVAAALRADKQAMVFVHARKQTARAARELLELAADEAQGVGIFLPIDEDPPVMPTWAMREISALKSGEATELAMRGIGIHHAGLLRGDRSTVERLFGAGALRVICCTSTLAWGVNLPAHTVIIKGTQVYDSQRGTQSELSMLDVMQIFGRAGRPQFDVCGTGVILTTHAGLAHYLRMLTCSMPIESRLLDVLPDHLNAEVVAGSVRSIRDAVSWLSYTYLAVRMVRNPLAYGAEWSELQFDPELQARRERLARAAAHQLDAAKMVRFSFSESNANDQANNESIVSLDLGRIASHWYVSYATLLHWIAVLSATSSETDVLHAVALASEFEAMKVRDEELDELVKLKKSGCFIQLPAGMALDSKEAKVILLIQARISRRTVVSFSLQSDMTGVNQNAPRLLRACFEVALARGWPQPAAAALDLARAFEHAVWPFQSPLRQLADKPLRFLRSELCQALEEPHLADQCLELEALLNLPSAQLSSILGNDSLASQVRRAARSIPRLAVNAKVVPITRSVLRFSLALRPDFEWSDRLSGSGDDTSAAESFVLVIEDGDDDRIYHSERVAVRRRLAKSGAAARTALDVELFVPVFDPPSSVYLVRTFSERWLGGDAFVEVPLHDMVLPSRPNELYTPLLDLRPLPTAAAHDKLYAELGMSFFNPIQTQLFHTLFHTDANVLVGVPAGSGKTVLAELAMLRALSVQASSGHLDGVGSMSPSGGTASPLVVYITPVHALARERARNWKHRFRALGLRVAELHLDHDSVYEEGDGLDRGDQSDKGTDLRVSTKEKLESADIVITTPDSWDAVTRKPVSPLRRLSCVIVDEAHLIGGLGSGGVDGFGDGATLEAVVVRMRRWSMERSNRPSHPKGLRFVALCASLDGDSARDLAEFFGVTVSEKTAAGVNSALSNFRPSARPVPLELHLESVVDASSYHNQLASMNRMVYAALVRYTEPHTTTPVLVFVPSRRDTHVTAFELVKFAAADTAHAHHALFTPLDLAAMGLHVYDRALAHALEFGCAIYHSTLCASDRRIVETLFRSGSIRVVICTASLAWSSAAQLPAQVVIVKGTQCYDITAGRMREMDLANIVQMVGCTGAARGDSGVQHEGSVTRATAIVLTTASKRAFYQKFLYEPLPIESALHLKECLHNQINAALVSGSIYTPADAVNYLTGTLLFRRLQRNPSYYGLEQTSDGTGGVVQHCKALASTVFRDLAQAGCVVITNKESGEKEMDGNSEALRMQPTVLGELCSSFCLSYKTAALLKERLTPRSAPKQPALSVASLFSLSMRCEELHVAPVRVGESALLAALRDRLLLILGDEVLAAYGVPVSAHANDAAFRASAVKSGMLLLSRMTRTRLPNDELAYDERRVRGRATQRLLPALVLACAELSSAAAVKCALQLRRAIHNAYFVSDQRHDAGHVALTQTTRLPNELWLIPDFQGGDAGIHRVARESNVTSVREYIEATRDAPGKANRGISKHEKEQQNIFNARFRRLFVESVCLESKPQHVCRIVLRREVLDCGQEAASASVWYVLLYAAHRQKQEQQPVLAMTRVALSSQQESREVTLYLSEDTAGATFGPGAQSLRICVMHDRLPGMDLEAEVPTEGGK</sequence>
<keyword evidence="4" id="KW-0067">ATP-binding</keyword>
<dbReference type="Proteomes" id="UP000324585">
    <property type="component" value="Unassembled WGS sequence"/>
</dbReference>
<feature type="domain" description="Helicase C-terminal" evidence="7">
    <location>
        <begin position="560"/>
        <end position="762"/>
    </location>
</feature>